<dbReference type="EnsemblPlants" id="ONIVA08G01110.1">
    <property type="protein sequence ID" value="ONIVA08G01110.1"/>
    <property type="gene ID" value="ONIVA08G01110"/>
</dbReference>
<name>A0A0E0I6K8_ORYNI</name>
<evidence type="ECO:0000313" key="2">
    <source>
        <dbReference type="Proteomes" id="UP000006591"/>
    </source>
</evidence>
<accession>A0A0E0I6K8</accession>
<evidence type="ECO:0000313" key="1">
    <source>
        <dbReference type="EnsemblPlants" id="ONIVA08G01110.1"/>
    </source>
</evidence>
<proteinExistence type="predicted"/>
<dbReference type="Gramene" id="ONIVA08G01110.1">
    <property type="protein sequence ID" value="ONIVA08G01110.1"/>
    <property type="gene ID" value="ONIVA08G01110"/>
</dbReference>
<dbReference type="HOGENOM" id="CLU_2254348_0_0_1"/>
<dbReference type="Proteomes" id="UP000006591">
    <property type="component" value="Chromosome 8"/>
</dbReference>
<dbReference type="InterPro" id="IPR036749">
    <property type="entry name" value="Expansin_CBD_sf"/>
</dbReference>
<reference evidence="1" key="2">
    <citation type="submission" date="2018-04" db="EMBL/GenBank/DDBJ databases">
        <title>OnivRS2 (Oryza nivara Reference Sequence Version 2).</title>
        <authorList>
            <person name="Zhang J."/>
            <person name="Kudrna D."/>
            <person name="Lee S."/>
            <person name="Talag J."/>
            <person name="Rajasekar S."/>
            <person name="Welchert J."/>
            <person name="Hsing Y.-I."/>
            <person name="Wing R.A."/>
        </authorList>
    </citation>
    <scope>NUCLEOTIDE SEQUENCE [LARGE SCALE GENOMIC DNA]</scope>
    <source>
        <strain evidence="1">SL10</strain>
    </source>
</reference>
<dbReference type="SUPFAM" id="SSF49590">
    <property type="entry name" value="PHL pollen allergen"/>
    <property type="match status" value="1"/>
</dbReference>
<protein>
    <submittedName>
        <fullName evidence="1">Uncharacterized protein</fullName>
    </submittedName>
</protein>
<dbReference type="AlphaFoldDB" id="A0A0E0I6K8"/>
<sequence length="117" mass="12737">MEPDLEQYVRLKCQGLSFLGTTSDGRAIVFGNIVPPTWTMGDTFQGNGQLHITVQPVHNYKFVGVVDDNLVALAGDGVDGKRVDYAAGSLGNVLGILEQLLIVLFERLTALNEPKDY</sequence>
<keyword evidence="2" id="KW-1185">Reference proteome</keyword>
<organism evidence="1">
    <name type="scientific">Oryza nivara</name>
    <name type="common">Indian wild rice</name>
    <name type="synonym">Oryza sativa f. spontanea</name>
    <dbReference type="NCBI Taxonomy" id="4536"/>
    <lineage>
        <taxon>Eukaryota</taxon>
        <taxon>Viridiplantae</taxon>
        <taxon>Streptophyta</taxon>
        <taxon>Embryophyta</taxon>
        <taxon>Tracheophyta</taxon>
        <taxon>Spermatophyta</taxon>
        <taxon>Magnoliopsida</taxon>
        <taxon>Liliopsida</taxon>
        <taxon>Poales</taxon>
        <taxon>Poaceae</taxon>
        <taxon>BOP clade</taxon>
        <taxon>Oryzoideae</taxon>
        <taxon>Oryzeae</taxon>
        <taxon>Oryzinae</taxon>
        <taxon>Oryza</taxon>
    </lineage>
</organism>
<reference evidence="1" key="1">
    <citation type="submission" date="2015-04" db="UniProtKB">
        <authorList>
            <consortium name="EnsemblPlants"/>
        </authorList>
    </citation>
    <scope>IDENTIFICATION</scope>
    <source>
        <strain evidence="1">SL10</strain>
    </source>
</reference>